<reference evidence="18" key="2">
    <citation type="submission" date="2023-06" db="EMBL/GenBank/DDBJ databases">
        <authorList>
            <consortium name="Lawrence Berkeley National Laboratory"/>
            <person name="Mondo S.J."/>
            <person name="Hensen N."/>
            <person name="Bonometti L."/>
            <person name="Westerberg I."/>
            <person name="Brannstrom I.O."/>
            <person name="Guillou S."/>
            <person name="Cros-Aarteil S."/>
            <person name="Calhoun S."/>
            <person name="Haridas S."/>
            <person name="Kuo A."/>
            <person name="Pangilinan J."/>
            <person name="Riley R."/>
            <person name="Labutti K."/>
            <person name="Andreopoulos B."/>
            <person name="Lipzen A."/>
            <person name="Chen C."/>
            <person name="Yanf M."/>
            <person name="Daum C."/>
            <person name="Ng V."/>
            <person name="Clum A."/>
            <person name="Steindorff A."/>
            <person name="Ohm R."/>
            <person name="Martin F."/>
            <person name="Silar P."/>
            <person name="Natvig D."/>
            <person name="Lalanne C."/>
            <person name="Gautier V."/>
            <person name="Ament-Velasquez S.L."/>
            <person name="Kruys A."/>
            <person name="Hutchinson M.I."/>
            <person name="Powell A.J."/>
            <person name="Barry K."/>
            <person name="Miller A.N."/>
            <person name="Grigoriev I.V."/>
            <person name="Debuchy R."/>
            <person name="Gladieux P."/>
            <person name="Thoren M.H."/>
            <person name="Johannesson H."/>
        </authorList>
    </citation>
    <scope>NUCLEOTIDE SEQUENCE</scope>
    <source>
        <strain evidence="18">CBS 333.67</strain>
    </source>
</reference>
<keyword evidence="9" id="KW-0274">FAD</keyword>
<dbReference type="Gene3D" id="2.40.30.10">
    <property type="entry name" value="Translation factors"/>
    <property type="match status" value="1"/>
</dbReference>
<keyword evidence="8" id="KW-0479">Metal-binding</keyword>
<dbReference type="GeneID" id="87882816"/>
<keyword evidence="12" id="KW-0408">Iron</keyword>
<proteinExistence type="inferred from homology"/>
<evidence type="ECO:0000256" key="15">
    <source>
        <dbReference type="ARBA" id="ARBA00049433"/>
    </source>
</evidence>
<evidence type="ECO:0000259" key="17">
    <source>
        <dbReference type="PROSITE" id="PS51384"/>
    </source>
</evidence>
<evidence type="ECO:0000256" key="11">
    <source>
        <dbReference type="ARBA" id="ARBA00023002"/>
    </source>
</evidence>
<dbReference type="GO" id="GO:0008941">
    <property type="term" value="F:nitric oxide dioxygenase NAD(P)H activity"/>
    <property type="evidence" value="ECO:0007669"/>
    <property type="project" value="UniProtKB-EC"/>
</dbReference>
<evidence type="ECO:0000256" key="10">
    <source>
        <dbReference type="ARBA" id="ARBA00022857"/>
    </source>
</evidence>
<dbReference type="InterPro" id="IPR009050">
    <property type="entry name" value="Globin-like_sf"/>
</dbReference>
<comment type="catalytic activity">
    <reaction evidence="15">
        <text>2 nitric oxide + NADPH + 2 O2 = 2 nitrate + NADP(+) + H(+)</text>
        <dbReference type="Rhea" id="RHEA:19465"/>
        <dbReference type="ChEBI" id="CHEBI:15378"/>
        <dbReference type="ChEBI" id="CHEBI:15379"/>
        <dbReference type="ChEBI" id="CHEBI:16480"/>
        <dbReference type="ChEBI" id="CHEBI:17632"/>
        <dbReference type="ChEBI" id="CHEBI:57783"/>
        <dbReference type="ChEBI" id="CHEBI:58349"/>
        <dbReference type="EC" id="1.14.12.17"/>
    </reaction>
</comment>
<dbReference type="InterPro" id="IPR012292">
    <property type="entry name" value="Globin/Proto"/>
</dbReference>
<dbReference type="RefSeq" id="XP_062726052.1">
    <property type="nucleotide sequence ID" value="XM_062863987.1"/>
</dbReference>
<dbReference type="PANTHER" id="PTHR43396">
    <property type="entry name" value="FLAVOHEMOPROTEIN"/>
    <property type="match status" value="1"/>
</dbReference>
<keyword evidence="10" id="KW-0521">NADP</keyword>
<dbReference type="Gene3D" id="3.40.50.80">
    <property type="entry name" value="Nucleotide-binding domain of ferredoxin-NADP reductase (FNR) module"/>
    <property type="match status" value="1"/>
</dbReference>
<organism evidence="18 19">
    <name type="scientific">Chaetomium strumarium</name>
    <dbReference type="NCBI Taxonomy" id="1170767"/>
    <lineage>
        <taxon>Eukaryota</taxon>
        <taxon>Fungi</taxon>
        <taxon>Dikarya</taxon>
        <taxon>Ascomycota</taxon>
        <taxon>Pezizomycotina</taxon>
        <taxon>Sordariomycetes</taxon>
        <taxon>Sordariomycetidae</taxon>
        <taxon>Sordariales</taxon>
        <taxon>Chaetomiaceae</taxon>
        <taxon>Chaetomium</taxon>
    </lineage>
</organism>
<dbReference type="EMBL" id="JAUDZG010000001">
    <property type="protein sequence ID" value="KAK3310272.1"/>
    <property type="molecule type" value="Genomic_DNA"/>
</dbReference>
<reference evidence="18" key="1">
    <citation type="journal article" date="2023" name="Mol. Phylogenet. Evol.">
        <title>Genome-scale phylogeny and comparative genomics of the fungal order Sordariales.</title>
        <authorList>
            <person name="Hensen N."/>
            <person name="Bonometti L."/>
            <person name="Westerberg I."/>
            <person name="Brannstrom I.O."/>
            <person name="Guillou S."/>
            <person name="Cros-Aarteil S."/>
            <person name="Calhoun S."/>
            <person name="Haridas S."/>
            <person name="Kuo A."/>
            <person name="Mondo S."/>
            <person name="Pangilinan J."/>
            <person name="Riley R."/>
            <person name="LaButti K."/>
            <person name="Andreopoulos B."/>
            <person name="Lipzen A."/>
            <person name="Chen C."/>
            <person name="Yan M."/>
            <person name="Daum C."/>
            <person name="Ng V."/>
            <person name="Clum A."/>
            <person name="Steindorff A."/>
            <person name="Ohm R.A."/>
            <person name="Martin F."/>
            <person name="Silar P."/>
            <person name="Natvig D.O."/>
            <person name="Lalanne C."/>
            <person name="Gautier V."/>
            <person name="Ament-Velasquez S.L."/>
            <person name="Kruys A."/>
            <person name="Hutchinson M.I."/>
            <person name="Powell A.J."/>
            <person name="Barry K."/>
            <person name="Miller A.N."/>
            <person name="Grigoriev I.V."/>
            <person name="Debuchy R."/>
            <person name="Gladieux P."/>
            <person name="Hiltunen Thoren M."/>
            <person name="Johannesson H."/>
        </authorList>
    </citation>
    <scope>NUCLEOTIDE SEQUENCE</scope>
    <source>
        <strain evidence="18">CBS 333.67</strain>
    </source>
</reference>
<dbReference type="AlphaFoldDB" id="A0AAJ0H207"/>
<evidence type="ECO:0000256" key="2">
    <source>
        <dbReference type="ARBA" id="ARBA00001974"/>
    </source>
</evidence>
<dbReference type="PROSITE" id="PS01033">
    <property type="entry name" value="GLOBIN"/>
    <property type="match status" value="1"/>
</dbReference>
<feature type="domain" description="FAD-binding FR-type" evidence="17">
    <location>
        <begin position="149"/>
        <end position="267"/>
    </location>
</feature>
<evidence type="ECO:0000256" key="8">
    <source>
        <dbReference type="ARBA" id="ARBA00022723"/>
    </source>
</evidence>
<comment type="cofactor">
    <cofactor evidence="2">
        <name>FAD</name>
        <dbReference type="ChEBI" id="CHEBI:57692"/>
    </cofactor>
</comment>
<dbReference type="SUPFAM" id="SSF52343">
    <property type="entry name" value="Ferredoxin reductase-like, C-terminal NADP-linked domain"/>
    <property type="match status" value="1"/>
</dbReference>
<evidence type="ECO:0000256" key="9">
    <source>
        <dbReference type="ARBA" id="ARBA00022827"/>
    </source>
</evidence>
<evidence type="ECO:0000313" key="18">
    <source>
        <dbReference type="EMBL" id="KAK3310272.1"/>
    </source>
</evidence>
<keyword evidence="13" id="KW-0520">NAD</keyword>
<keyword evidence="19" id="KW-1185">Reference proteome</keyword>
<evidence type="ECO:0000256" key="5">
    <source>
        <dbReference type="ARBA" id="ARBA00022575"/>
    </source>
</evidence>
<evidence type="ECO:0000256" key="3">
    <source>
        <dbReference type="ARBA" id="ARBA00006401"/>
    </source>
</evidence>
<dbReference type="SUPFAM" id="SSF63380">
    <property type="entry name" value="Riboflavin synthase domain-like"/>
    <property type="match status" value="1"/>
</dbReference>
<comment type="catalytic activity">
    <reaction evidence="14">
        <text>2 nitric oxide + NADH + 2 O2 = 2 nitrate + NAD(+) + H(+)</text>
        <dbReference type="Rhea" id="RHEA:19469"/>
        <dbReference type="ChEBI" id="CHEBI:15378"/>
        <dbReference type="ChEBI" id="CHEBI:15379"/>
        <dbReference type="ChEBI" id="CHEBI:16480"/>
        <dbReference type="ChEBI" id="CHEBI:17632"/>
        <dbReference type="ChEBI" id="CHEBI:57540"/>
        <dbReference type="ChEBI" id="CHEBI:57945"/>
        <dbReference type="EC" id="1.14.12.17"/>
    </reaction>
</comment>
<evidence type="ECO:0000256" key="1">
    <source>
        <dbReference type="ARBA" id="ARBA00001970"/>
    </source>
</evidence>
<evidence type="ECO:0000313" key="19">
    <source>
        <dbReference type="Proteomes" id="UP001273166"/>
    </source>
</evidence>
<dbReference type="InterPro" id="IPR039261">
    <property type="entry name" value="FNR_nucleotide-bd"/>
</dbReference>
<dbReference type="InterPro" id="IPR017927">
    <property type="entry name" value="FAD-bd_FR_type"/>
</dbReference>
<evidence type="ECO:0000259" key="16">
    <source>
        <dbReference type="PROSITE" id="PS01033"/>
    </source>
</evidence>
<keyword evidence="6" id="KW-0349">Heme</keyword>
<dbReference type="Pfam" id="PF00175">
    <property type="entry name" value="NAD_binding_1"/>
    <property type="match status" value="1"/>
</dbReference>
<protein>
    <recommendedName>
        <fullName evidence="4">nitric oxide dioxygenase</fullName>
        <ecNumber evidence="4">1.14.12.17</ecNumber>
    </recommendedName>
</protein>
<dbReference type="FunFam" id="2.40.30.10:FF:000034">
    <property type="entry name" value="Flavohemoprotein"/>
    <property type="match status" value="1"/>
</dbReference>
<gene>
    <name evidence="18" type="ORF">B0T15DRAFT_31607</name>
</gene>
<name>A0AAJ0H207_9PEZI</name>
<evidence type="ECO:0000256" key="4">
    <source>
        <dbReference type="ARBA" id="ARBA00012229"/>
    </source>
</evidence>
<dbReference type="CDD" id="cd06184">
    <property type="entry name" value="flavohem_like_fad_nad_binding"/>
    <property type="match status" value="1"/>
</dbReference>
<keyword evidence="5" id="KW-0216">Detoxification</keyword>
<dbReference type="EC" id="1.14.12.17" evidence="4"/>
<dbReference type="Gene3D" id="1.10.490.10">
    <property type="entry name" value="Globins"/>
    <property type="match status" value="1"/>
</dbReference>
<evidence type="ECO:0000256" key="14">
    <source>
        <dbReference type="ARBA" id="ARBA00048649"/>
    </source>
</evidence>
<feature type="domain" description="Globin" evidence="16">
    <location>
        <begin position="2"/>
        <end position="139"/>
    </location>
</feature>
<dbReference type="PANTHER" id="PTHR43396:SF3">
    <property type="entry name" value="FLAVOHEMOPROTEIN"/>
    <property type="match status" value="1"/>
</dbReference>
<dbReference type="GO" id="GO:0071949">
    <property type="term" value="F:FAD binding"/>
    <property type="evidence" value="ECO:0007669"/>
    <property type="project" value="TreeGrafter"/>
</dbReference>
<dbReference type="InterPro" id="IPR001433">
    <property type="entry name" value="OxRdtase_FAD/NAD-bd"/>
</dbReference>
<sequence>MALTYQQSKLVKDTIPALRERGEQITTTFYRNMLRDHPELNNVFNSVNQKNGRQPRALTSVILNFASNINHISELIPKFERMCNKHCSLGIRAEHYEIVGKYLLRAFGEVLGAAMTPAVFAAWEKAYWLLAKMLIGRESQLYKDFGTWTGWRQFKIDRVVPESEDIYSFYLVPQDGKKLPKFFPGQYVSLRLPSPDGFMQARQYSLSEAWREDYYRVSVKRDEGARYKNSVSTSYFHPGLVSNMLIDHMPAGATVELSHPAGEFFLDVNNTGNTPLVLISAGVGVTPMVAIADTVTKTQPGRPISWIHGSRRSVPFEQHIMQLKRDNPNFRTNIFKTQLASCDVVGVTYNYDFRMDLAKVDPEDLYLQNGGTEYYICGPEQFMLEMKDYLKAQGIGASRVKFELFSTGDLAFKYQ</sequence>
<dbReference type="GO" id="GO:0046872">
    <property type="term" value="F:metal ion binding"/>
    <property type="evidence" value="ECO:0007669"/>
    <property type="project" value="UniProtKB-KW"/>
</dbReference>
<comment type="caution">
    <text evidence="18">The sequence shown here is derived from an EMBL/GenBank/DDBJ whole genome shotgun (WGS) entry which is preliminary data.</text>
</comment>
<dbReference type="FunFam" id="1.10.490.10:FF:000003">
    <property type="entry name" value="Flavohemoprotein"/>
    <property type="match status" value="1"/>
</dbReference>
<dbReference type="SUPFAM" id="SSF46458">
    <property type="entry name" value="Globin-like"/>
    <property type="match status" value="1"/>
</dbReference>
<comment type="similarity">
    <text evidence="3">In the C-terminal section; belongs to the flavoprotein pyridine nucleotide cytochrome reductase family.</text>
</comment>
<dbReference type="InterPro" id="IPR017938">
    <property type="entry name" value="Riboflavin_synthase-like_b-brl"/>
</dbReference>
<evidence type="ECO:0000256" key="12">
    <source>
        <dbReference type="ARBA" id="ARBA00023004"/>
    </source>
</evidence>
<keyword evidence="11" id="KW-0560">Oxidoreductase</keyword>
<evidence type="ECO:0000256" key="6">
    <source>
        <dbReference type="ARBA" id="ARBA00022617"/>
    </source>
</evidence>
<comment type="cofactor">
    <cofactor evidence="1">
        <name>heme b</name>
        <dbReference type="ChEBI" id="CHEBI:60344"/>
    </cofactor>
</comment>
<dbReference type="Proteomes" id="UP001273166">
    <property type="component" value="Unassembled WGS sequence"/>
</dbReference>
<dbReference type="GO" id="GO:0071500">
    <property type="term" value="P:cellular response to nitrosative stress"/>
    <property type="evidence" value="ECO:0007669"/>
    <property type="project" value="TreeGrafter"/>
</dbReference>
<dbReference type="Pfam" id="PF00042">
    <property type="entry name" value="Globin"/>
    <property type="match status" value="1"/>
</dbReference>
<accession>A0AAJ0H207</accession>
<dbReference type="GO" id="GO:0020037">
    <property type="term" value="F:heme binding"/>
    <property type="evidence" value="ECO:0007669"/>
    <property type="project" value="InterPro"/>
</dbReference>
<keyword evidence="7" id="KW-0285">Flavoprotein</keyword>
<dbReference type="PROSITE" id="PS51384">
    <property type="entry name" value="FAD_FR"/>
    <property type="match status" value="1"/>
</dbReference>
<evidence type="ECO:0000256" key="13">
    <source>
        <dbReference type="ARBA" id="ARBA00023027"/>
    </source>
</evidence>
<dbReference type="CDD" id="cd08922">
    <property type="entry name" value="FHb-globin"/>
    <property type="match status" value="1"/>
</dbReference>
<dbReference type="GO" id="GO:0009636">
    <property type="term" value="P:response to toxic substance"/>
    <property type="evidence" value="ECO:0007669"/>
    <property type="project" value="UniProtKB-KW"/>
</dbReference>
<evidence type="ECO:0000256" key="7">
    <source>
        <dbReference type="ARBA" id="ARBA00022630"/>
    </source>
</evidence>
<dbReference type="InterPro" id="IPR000971">
    <property type="entry name" value="Globin"/>
</dbReference>
<dbReference type="GO" id="GO:0046210">
    <property type="term" value="P:nitric oxide catabolic process"/>
    <property type="evidence" value="ECO:0007669"/>
    <property type="project" value="TreeGrafter"/>
</dbReference>
<dbReference type="GO" id="GO:0019825">
    <property type="term" value="F:oxygen binding"/>
    <property type="evidence" value="ECO:0007669"/>
    <property type="project" value="InterPro"/>
</dbReference>